<organism evidence="1 2">
    <name type="scientific">Variovorax robiniae</name>
    <dbReference type="NCBI Taxonomy" id="1836199"/>
    <lineage>
        <taxon>Bacteria</taxon>
        <taxon>Pseudomonadati</taxon>
        <taxon>Pseudomonadota</taxon>
        <taxon>Betaproteobacteria</taxon>
        <taxon>Burkholderiales</taxon>
        <taxon>Comamonadaceae</taxon>
        <taxon>Variovorax</taxon>
    </lineage>
</organism>
<dbReference type="Proteomes" id="UP001367030">
    <property type="component" value="Unassembled WGS sequence"/>
</dbReference>
<name>A0ABU8XK09_9BURK</name>
<keyword evidence="2" id="KW-1185">Reference proteome</keyword>
<evidence type="ECO:0000313" key="1">
    <source>
        <dbReference type="EMBL" id="MEJ8859836.1"/>
    </source>
</evidence>
<reference evidence="1 2" key="1">
    <citation type="submission" date="2024-03" db="EMBL/GenBank/DDBJ databases">
        <title>Novel species of the genus Variovorax.</title>
        <authorList>
            <person name="Liu Q."/>
            <person name="Xin Y.-H."/>
        </authorList>
    </citation>
    <scope>NUCLEOTIDE SEQUENCE [LARGE SCALE GENOMIC DNA]</scope>
    <source>
        <strain evidence="1 2">KACC 18901</strain>
    </source>
</reference>
<dbReference type="EMBL" id="JBBKZS010000039">
    <property type="protein sequence ID" value="MEJ8859836.1"/>
    <property type="molecule type" value="Genomic_DNA"/>
</dbReference>
<evidence type="ECO:0000313" key="2">
    <source>
        <dbReference type="Proteomes" id="UP001367030"/>
    </source>
</evidence>
<sequence>MHTQTAFTSPQHAAIAALRRELAKRVKRTVSVDFGTTDDGKLSDVAFVVDELPEGAFGRPGPLVSILTGPSNKGEGFVVMGADGAALAEGVSLARAVQSARVAAVRKYREMARGALKVA</sequence>
<proteinExistence type="predicted"/>
<comment type="caution">
    <text evidence="1">The sequence shown here is derived from an EMBL/GenBank/DDBJ whole genome shotgun (WGS) entry which is preliminary data.</text>
</comment>
<accession>A0ABU8XK09</accession>
<gene>
    <name evidence="1" type="ORF">WKW79_35160</name>
</gene>
<dbReference type="RefSeq" id="WP_340339868.1">
    <property type="nucleotide sequence ID" value="NZ_JBBKZS010000039.1"/>
</dbReference>
<protein>
    <submittedName>
        <fullName evidence="1">Uncharacterized protein</fullName>
    </submittedName>
</protein>